<evidence type="ECO:0000313" key="17">
    <source>
        <dbReference type="Proteomes" id="UP000182998"/>
    </source>
</evidence>
<evidence type="ECO:0000256" key="9">
    <source>
        <dbReference type="ARBA" id="ARBA00033786"/>
    </source>
</evidence>
<reference evidence="16" key="1">
    <citation type="submission" date="2014-09" db="EMBL/GenBank/DDBJ databases">
        <authorList>
            <person name="Gomez-Valero L."/>
        </authorList>
    </citation>
    <scope>NUCLEOTIDE SEQUENCE [LARGE SCALE GENOMIC DNA]</scope>
    <source>
        <strain evidence="16">ATCC33218</strain>
    </source>
</reference>
<dbReference type="HOGENOM" id="CLU_000395_3_2_6"/>
<reference evidence="15 17" key="3">
    <citation type="submission" date="2016-10" db="EMBL/GenBank/DDBJ databases">
        <authorList>
            <person name="Varghese N."/>
            <person name="Submissions S."/>
        </authorList>
    </citation>
    <scope>NUCLEOTIDE SEQUENCE [LARGE SCALE GENOMIC DNA]</scope>
    <source>
        <strain evidence="15 17">ATCC 33218</strain>
    </source>
</reference>
<dbReference type="EMBL" id="FMVN01000002">
    <property type="protein sequence ID" value="SCX95802.1"/>
    <property type="molecule type" value="Genomic_DNA"/>
</dbReference>
<keyword evidence="5 14" id="KW-0436">Ligase</keyword>
<sequence>MFKKILVSNRGEIALRIVRACKEMGIAAVTIYSEIDRFALHVKRASHAHCLSASPLEAYLNGHRIIECAKAAGCEAIHPGYGFLSENPDFAEACENAGLVFIGPSPTVIAMMGSKVAARQTMERAGIPVIPGSDKSLSSVDEAIACAEHLGYPVMLKATFGGGGRGIRFCQNANQIRQQYARAQSEANKAFGVAQVFMEKYINHPRHIEVQILADNYGNVLHLFERDCSIQRRHQKLVEIAPSPQMDGATRQLLYTYAIKAAKATGYTNAGTVEFILDEDNRIYFLEMNTRLQVEHPVTEQITGIDIVQQQIRIAAGEKLAMTQKQISQRGFAIEFRINAEDPQNDFLPSFGRITRYYPSGGPGVRTDSAIYTGYVIPPDFDSLCAKLTVWSLDWPTAICRARRALEEMRLFGVKTTIPYYLEMLKSEEFQQGKLHTGLVDTHPEWLRYSNKSLPQHKAAVIAAAIATYAKSVKS</sequence>
<dbReference type="OrthoDB" id="9763189at2"/>
<dbReference type="InterPro" id="IPR051602">
    <property type="entry name" value="ACC_Biotin_Carboxylase"/>
</dbReference>
<evidence type="ECO:0000313" key="14">
    <source>
        <dbReference type="EMBL" id="CEG59627.1"/>
    </source>
</evidence>
<evidence type="ECO:0000256" key="10">
    <source>
        <dbReference type="ARBA" id="ARBA00048600"/>
    </source>
</evidence>
<feature type="domain" description="ATP-grasp" evidence="12">
    <location>
        <begin position="119"/>
        <end position="316"/>
    </location>
</feature>
<dbReference type="InterPro" id="IPR005479">
    <property type="entry name" value="CPAse_ATP-bd"/>
</dbReference>
<dbReference type="Pfam" id="PF02785">
    <property type="entry name" value="Biotin_carb_C"/>
    <property type="match status" value="1"/>
</dbReference>
<dbReference type="EMBL" id="LN614830">
    <property type="protein sequence ID" value="CEG59627.1"/>
    <property type="molecule type" value="Genomic_DNA"/>
</dbReference>
<evidence type="ECO:0000259" key="13">
    <source>
        <dbReference type="PROSITE" id="PS50979"/>
    </source>
</evidence>
<evidence type="ECO:0000313" key="16">
    <source>
        <dbReference type="Proteomes" id="UP000032414"/>
    </source>
</evidence>
<dbReference type="FunFam" id="3.40.50.20:FF:000010">
    <property type="entry name" value="Propionyl-CoA carboxylase subunit alpha"/>
    <property type="match status" value="1"/>
</dbReference>
<dbReference type="PROSITE" id="PS00867">
    <property type="entry name" value="CPSASE_2"/>
    <property type="match status" value="1"/>
</dbReference>
<gene>
    <name evidence="14" type="primary">accC</name>
    <name evidence="14" type="ORF">LMI_0266</name>
    <name evidence="15" type="ORF">SAMN02982997_00497</name>
</gene>
<dbReference type="FunFam" id="3.30.1490.20:FF:000018">
    <property type="entry name" value="Biotin carboxylase"/>
    <property type="match status" value="1"/>
</dbReference>
<dbReference type="PATRIC" id="fig|451.8.peg.581"/>
<evidence type="ECO:0000256" key="2">
    <source>
        <dbReference type="ARBA" id="ARBA00004956"/>
    </source>
</evidence>
<evidence type="ECO:0000256" key="4">
    <source>
        <dbReference type="ARBA" id="ARBA00017242"/>
    </source>
</evidence>
<dbReference type="GO" id="GO:0004075">
    <property type="term" value="F:biotin carboxylase activity"/>
    <property type="evidence" value="ECO:0007669"/>
    <property type="project" value="UniProtKB-EC"/>
</dbReference>
<reference evidence="14" key="2">
    <citation type="submission" date="2014-09" db="EMBL/GenBank/DDBJ databases">
        <authorList>
            <person name="GOMEZ-VALERO Laura"/>
        </authorList>
    </citation>
    <scope>NUCLEOTIDE SEQUENCE</scope>
    <source>
        <strain evidence="14">ATCC33218</strain>
    </source>
</reference>
<dbReference type="PROSITE" id="PS50979">
    <property type="entry name" value="BC"/>
    <property type="match status" value="1"/>
</dbReference>
<evidence type="ECO:0000259" key="12">
    <source>
        <dbReference type="PROSITE" id="PS50975"/>
    </source>
</evidence>
<dbReference type="Proteomes" id="UP000182998">
    <property type="component" value="Unassembled WGS sequence"/>
</dbReference>
<dbReference type="PROSITE" id="PS50975">
    <property type="entry name" value="ATP_GRASP"/>
    <property type="match status" value="1"/>
</dbReference>
<dbReference type="SUPFAM" id="SSF56059">
    <property type="entry name" value="Glutathione synthetase ATP-binding domain-like"/>
    <property type="match status" value="1"/>
</dbReference>
<dbReference type="AlphaFoldDB" id="A0A098GCC9"/>
<protein>
    <recommendedName>
        <fullName evidence="4">Biotin carboxylase</fullName>
    </recommendedName>
    <alternativeName>
        <fullName evidence="9">Acetyl-coenzyme A carboxylase biotin carboxylase subunit A</fullName>
    </alternativeName>
</protein>
<dbReference type="GO" id="GO:0005524">
    <property type="term" value="F:ATP binding"/>
    <property type="evidence" value="ECO:0007669"/>
    <property type="project" value="UniProtKB-UniRule"/>
</dbReference>
<keyword evidence="6 11" id="KW-0547">Nucleotide-binding</keyword>
<dbReference type="InterPro" id="IPR016185">
    <property type="entry name" value="PreATP-grasp_dom_sf"/>
</dbReference>
<feature type="domain" description="Biotin carboxylation" evidence="13">
    <location>
        <begin position="1"/>
        <end position="445"/>
    </location>
</feature>
<dbReference type="InterPro" id="IPR005481">
    <property type="entry name" value="BC-like_N"/>
</dbReference>
<dbReference type="PANTHER" id="PTHR48095:SF1">
    <property type="entry name" value="BIOTIN CARBOXYLASE"/>
    <property type="match status" value="1"/>
</dbReference>
<dbReference type="PANTHER" id="PTHR48095">
    <property type="entry name" value="PYRUVATE CARBOXYLASE SUBUNIT A"/>
    <property type="match status" value="1"/>
</dbReference>
<proteinExistence type="predicted"/>
<dbReference type="STRING" id="451.B6N58_01260"/>
<dbReference type="NCBIfam" id="NF006367">
    <property type="entry name" value="PRK08591.1"/>
    <property type="match status" value="1"/>
</dbReference>
<dbReference type="Pfam" id="PF02786">
    <property type="entry name" value="CPSase_L_D2"/>
    <property type="match status" value="1"/>
</dbReference>
<comment type="function">
    <text evidence="1">This protein is a component of the acetyl coenzyme A carboxylase complex; first, biotin carboxylase catalyzes the carboxylation of the carrier protein and then the transcarboxylase transfers the carboxyl group to form malonyl-CoA.</text>
</comment>
<dbReference type="InterPro" id="IPR005482">
    <property type="entry name" value="Biotin_COase_C"/>
</dbReference>
<dbReference type="SUPFAM" id="SSF51246">
    <property type="entry name" value="Rudiment single hybrid motif"/>
    <property type="match status" value="1"/>
</dbReference>
<dbReference type="SMART" id="SM00878">
    <property type="entry name" value="Biotin_carb_C"/>
    <property type="match status" value="1"/>
</dbReference>
<dbReference type="RefSeq" id="WP_045098184.1">
    <property type="nucleotide sequence ID" value="NZ_CP020614.1"/>
</dbReference>
<evidence type="ECO:0000313" key="15">
    <source>
        <dbReference type="EMBL" id="SCX95802.1"/>
    </source>
</evidence>
<evidence type="ECO:0000256" key="7">
    <source>
        <dbReference type="ARBA" id="ARBA00022840"/>
    </source>
</evidence>
<dbReference type="Proteomes" id="UP000032414">
    <property type="component" value="Chromosome I"/>
</dbReference>
<keyword evidence="17" id="KW-1185">Reference proteome</keyword>
<evidence type="ECO:0000256" key="5">
    <source>
        <dbReference type="ARBA" id="ARBA00022598"/>
    </source>
</evidence>
<dbReference type="InterPro" id="IPR011764">
    <property type="entry name" value="Biotin_carboxylation_dom"/>
</dbReference>
<name>A0A098GCC9_LEGMI</name>
<comment type="subunit">
    <text evidence="3">Acetyl-CoA carboxylase is a heterohexamer of biotin carboxyl carrier protein, biotin carboxylase and the two subunits of carboxyl transferase in a 2:2 complex.</text>
</comment>
<evidence type="ECO:0000256" key="6">
    <source>
        <dbReference type="ARBA" id="ARBA00022741"/>
    </source>
</evidence>
<evidence type="ECO:0000256" key="11">
    <source>
        <dbReference type="PROSITE-ProRule" id="PRU00409"/>
    </source>
</evidence>
<keyword evidence="15" id="KW-0670">Pyruvate</keyword>
<evidence type="ECO:0000256" key="3">
    <source>
        <dbReference type="ARBA" id="ARBA00011750"/>
    </source>
</evidence>
<dbReference type="InterPro" id="IPR011054">
    <property type="entry name" value="Rudment_hybrid_motif"/>
</dbReference>
<dbReference type="NCBIfam" id="NF005525">
    <property type="entry name" value="PRK07178.1"/>
    <property type="match status" value="1"/>
</dbReference>
<dbReference type="InterPro" id="IPR011761">
    <property type="entry name" value="ATP-grasp"/>
</dbReference>
<keyword evidence="7 11" id="KW-0067">ATP-binding</keyword>
<accession>A0A098GCC9</accession>
<evidence type="ECO:0000256" key="1">
    <source>
        <dbReference type="ARBA" id="ARBA00003761"/>
    </source>
</evidence>
<dbReference type="GO" id="GO:0046872">
    <property type="term" value="F:metal ion binding"/>
    <property type="evidence" value="ECO:0007669"/>
    <property type="project" value="InterPro"/>
</dbReference>
<comment type="catalytic activity">
    <reaction evidence="10">
        <text>N(6)-biotinyl-L-lysyl-[protein] + hydrogencarbonate + ATP = N(6)-carboxybiotinyl-L-lysyl-[protein] + ADP + phosphate + H(+)</text>
        <dbReference type="Rhea" id="RHEA:13501"/>
        <dbReference type="Rhea" id="RHEA-COMP:10505"/>
        <dbReference type="Rhea" id="RHEA-COMP:10506"/>
        <dbReference type="ChEBI" id="CHEBI:15378"/>
        <dbReference type="ChEBI" id="CHEBI:17544"/>
        <dbReference type="ChEBI" id="CHEBI:30616"/>
        <dbReference type="ChEBI" id="CHEBI:43474"/>
        <dbReference type="ChEBI" id="CHEBI:83144"/>
        <dbReference type="ChEBI" id="CHEBI:83145"/>
        <dbReference type="ChEBI" id="CHEBI:456216"/>
        <dbReference type="EC" id="6.3.4.14"/>
    </reaction>
</comment>
<evidence type="ECO:0000256" key="8">
    <source>
        <dbReference type="ARBA" id="ARBA00023267"/>
    </source>
</evidence>
<comment type="pathway">
    <text evidence="2">Lipid metabolism; malonyl-CoA biosynthesis; malonyl-CoA from acetyl-CoA: step 1/1.</text>
</comment>
<keyword evidence="8" id="KW-0092">Biotin</keyword>
<dbReference type="KEGG" id="tmc:LMI_0266"/>
<dbReference type="Pfam" id="PF00289">
    <property type="entry name" value="Biotin_carb_N"/>
    <property type="match status" value="1"/>
</dbReference>
<organism evidence="14 16">
    <name type="scientific">Legionella micdadei</name>
    <name type="common">Tatlockia micdadei</name>
    <dbReference type="NCBI Taxonomy" id="451"/>
    <lineage>
        <taxon>Bacteria</taxon>
        <taxon>Pseudomonadati</taxon>
        <taxon>Pseudomonadota</taxon>
        <taxon>Gammaproteobacteria</taxon>
        <taxon>Legionellales</taxon>
        <taxon>Legionellaceae</taxon>
        <taxon>Legionella</taxon>
    </lineage>
</organism>
<dbReference type="PROSITE" id="PS00866">
    <property type="entry name" value="CPSASE_1"/>
    <property type="match status" value="1"/>
</dbReference>
<dbReference type="Gene3D" id="3.30.470.20">
    <property type="entry name" value="ATP-grasp fold, B domain"/>
    <property type="match status" value="1"/>
</dbReference>
<dbReference type="SUPFAM" id="SSF52440">
    <property type="entry name" value="PreATP-grasp domain"/>
    <property type="match status" value="1"/>
</dbReference>